<protein>
    <recommendedName>
        <fullName evidence="2">UPF0235 protein ENJ61_03955</fullName>
    </recommendedName>
</protein>
<dbReference type="SUPFAM" id="SSF69786">
    <property type="entry name" value="YggU-like"/>
    <property type="match status" value="1"/>
</dbReference>
<dbReference type="PANTHER" id="PTHR13420">
    <property type="entry name" value="UPF0235 PROTEIN C15ORF40"/>
    <property type="match status" value="1"/>
</dbReference>
<dbReference type="EMBL" id="DRNB01000145">
    <property type="protein sequence ID" value="HHJ64042.1"/>
    <property type="molecule type" value="Genomic_DNA"/>
</dbReference>
<sequence length="73" mass="8334">MILKVRVRPGAREESVRELSGDELEVRVSAPPQKGKANERVRELLAEHFGVSRSRVRILKGESSRRKLIEIDL</sequence>
<dbReference type="HAMAP" id="MF_00634">
    <property type="entry name" value="UPF0235"/>
    <property type="match status" value="1"/>
</dbReference>
<evidence type="ECO:0000313" key="3">
    <source>
        <dbReference type="EMBL" id="HHJ64042.1"/>
    </source>
</evidence>
<evidence type="ECO:0000256" key="2">
    <source>
        <dbReference type="HAMAP-Rule" id="MF_00634"/>
    </source>
</evidence>
<dbReference type="GO" id="GO:0005737">
    <property type="term" value="C:cytoplasm"/>
    <property type="evidence" value="ECO:0007669"/>
    <property type="project" value="TreeGrafter"/>
</dbReference>
<evidence type="ECO:0000256" key="1">
    <source>
        <dbReference type="ARBA" id="ARBA00010364"/>
    </source>
</evidence>
<dbReference type="SMART" id="SM01152">
    <property type="entry name" value="DUF167"/>
    <property type="match status" value="1"/>
</dbReference>
<accession>A0A7C5QI23</accession>
<dbReference type="NCBIfam" id="TIGR00251">
    <property type="entry name" value="DUF167 family protein"/>
    <property type="match status" value="1"/>
</dbReference>
<dbReference type="Proteomes" id="UP000885792">
    <property type="component" value="Unassembled WGS sequence"/>
</dbReference>
<gene>
    <name evidence="3" type="ORF">ENJ61_03955</name>
</gene>
<dbReference type="InterPro" id="IPR003746">
    <property type="entry name" value="DUF167"/>
</dbReference>
<name>A0A7C5QI23_AQUAO</name>
<comment type="caution">
    <text evidence="3">The sequence shown here is derived from an EMBL/GenBank/DDBJ whole genome shotgun (WGS) entry which is preliminary data.</text>
</comment>
<dbReference type="Pfam" id="PF02594">
    <property type="entry name" value="DUF167"/>
    <property type="match status" value="1"/>
</dbReference>
<organism evidence="3">
    <name type="scientific">Aquifex aeolicus</name>
    <dbReference type="NCBI Taxonomy" id="63363"/>
    <lineage>
        <taxon>Bacteria</taxon>
        <taxon>Pseudomonadati</taxon>
        <taxon>Aquificota</taxon>
        <taxon>Aquificia</taxon>
        <taxon>Aquificales</taxon>
        <taxon>Aquificaceae</taxon>
        <taxon>Aquifex</taxon>
    </lineage>
</organism>
<reference evidence="3" key="1">
    <citation type="journal article" date="2020" name="mSystems">
        <title>Genome- and Community-Level Interaction Insights into Carbon Utilization and Element Cycling Functions of Hydrothermarchaeota in Hydrothermal Sediment.</title>
        <authorList>
            <person name="Zhou Z."/>
            <person name="Liu Y."/>
            <person name="Xu W."/>
            <person name="Pan J."/>
            <person name="Luo Z.H."/>
            <person name="Li M."/>
        </authorList>
    </citation>
    <scope>NUCLEOTIDE SEQUENCE [LARGE SCALE GENOMIC DNA]</scope>
    <source>
        <strain evidence="3">HyVt-501</strain>
    </source>
</reference>
<dbReference type="Gene3D" id="3.30.1200.10">
    <property type="entry name" value="YggU-like"/>
    <property type="match status" value="1"/>
</dbReference>
<comment type="similarity">
    <text evidence="1 2">Belongs to the UPF0235 family.</text>
</comment>
<dbReference type="AlphaFoldDB" id="A0A7C5QI23"/>
<dbReference type="PANTHER" id="PTHR13420:SF7">
    <property type="entry name" value="UPF0235 PROTEIN C15ORF40"/>
    <property type="match status" value="1"/>
</dbReference>
<dbReference type="InterPro" id="IPR036591">
    <property type="entry name" value="YggU-like_sf"/>
</dbReference>
<proteinExistence type="inferred from homology"/>